<dbReference type="PANTHER" id="PTHR12663">
    <property type="entry name" value="ANDROGEN INDUCED INHIBITOR OF PROLIFERATION AS3 / PDS5-RELATED"/>
    <property type="match status" value="1"/>
</dbReference>
<keyword evidence="3" id="KW-0227">DNA damage</keyword>
<dbReference type="GO" id="GO:0051301">
    <property type="term" value="P:cell division"/>
    <property type="evidence" value="ECO:0007669"/>
    <property type="project" value="UniProtKB-KW"/>
</dbReference>
<dbReference type="CDD" id="cd20404">
    <property type="entry name" value="Tudor_Agenet_AtEML-like"/>
    <property type="match status" value="1"/>
</dbReference>
<proteinExistence type="predicted"/>
<sequence>MVTTDVEHELQLQLREAGRQLSKPPESLDKLLHLLDQTDKLLSMVDQSPNSLMQEALDQPTKALFNESLLKHSSMDVRASVASCLCEITRITAPDAPYGDEEMKDVFQLVVSSLEDLSDESSRSYRKRVSIIETIAKVKSCVIMLDLECDDLIVEMFEHFMKSVRDHHLKNIYSPMVNIMALVLEESEEISVDMIKPLLARINNSEGVLPVARKLGEEVLKKSADKLRPQLERLVTSLGGSLDNYSKVLTSICEGTSDIVEHNDESASVQPKVDETKLTPLSDSTAQVMSNGKTVSGDEGGSHNKQSEKPDEAVNHPDSNLTSKADTNDLVVESSGKSESKQDAAVRKSPEPSGSSQLGENKTEKTIDIPVSAKPAIESEIANAVSLSQSKSGITKGKRSKKQKPAKTVQHNIPNLAGAGYGKPVQTVRPQIVVGLSKIPDLTSDSDMKSPKRARKSTAKVEENKPSSQSLKKDSVAKKSKPSGKKANAGKSESAKSKQAAKKVDAGDSKVKTSKQSSKKDNEIDSDGKPLKQPGEKGEKSKVIAKPSEDAANKDEGSDSEVTPVKVLTDDEDERTDSDDIPLKRAAKKGNKSVSSVAISAPKKKDAKKTAGDNNVQENDQAQSVSEDDGMNVSLKSALKTATKGEGKLEKAVPSSSKRKRPVGKAKVTETVKYDETLVDQKVKVWWPEDKVFYEGVVSSFNADTKEHQVLYLDGEQETLNLKTETWEPIQKYSVDNEEKAAEVEIESTDVVPETPKKKKAKIDSGVSAPQGKSKDLVKRAGGASASGKSKGAASKSAGKSKGEASKSAGKSKGEAKANTKSKPVNLKKGEKSKEDDVEMSETKGEAKANTKSKPANLKEGKKSKEDDVEISETITEKKQEPSQKIVYKRGKRKTASKIAENEEKSEAKDTSDTKSISENVKESDDGERDDVKEKPPVTPKTESKSGKKRKKT</sequence>
<dbReference type="GO" id="GO:0007064">
    <property type="term" value="P:mitotic sister chromatid cohesion"/>
    <property type="evidence" value="ECO:0007669"/>
    <property type="project" value="InterPro"/>
</dbReference>
<feature type="compositionally biased region" description="Low complexity" evidence="8">
    <location>
        <begin position="781"/>
        <end position="811"/>
    </location>
</feature>
<dbReference type="Gene3D" id="2.30.30.140">
    <property type="match status" value="1"/>
</dbReference>
<dbReference type="OrthoDB" id="200660at2759"/>
<dbReference type="SMART" id="SM00333">
    <property type="entry name" value="TUDOR"/>
    <property type="match status" value="1"/>
</dbReference>
<evidence type="ECO:0000256" key="5">
    <source>
        <dbReference type="ARBA" id="ARBA00023204"/>
    </source>
</evidence>
<evidence type="ECO:0000259" key="9">
    <source>
        <dbReference type="SMART" id="SM00333"/>
    </source>
</evidence>
<keyword evidence="6" id="KW-0539">Nucleus</keyword>
<evidence type="ECO:0000256" key="6">
    <source>
        <dbReference type="ARBA" id="ARBA00023242"/>
    </source>
</evidence>
<feature type="region of interest" description="Disordered" evidence="8">
    <location>
        <begin position="386"/>
        <end position="667"/>
    </location>
</feature>
<feature type="compositionally biased region" description="Basic and acidic residues" evidence="8">
    <location>
        <begin position="828"/>
        <end position="849"/>
    </location>
</feature>
<dbReference type="SUPFAM" id="SSF63748">
    <property type="entry name" value="Tudor/PWWP/MBT"/>
    <property type="match status" value="1"/>
</dbReference>
<feature type="compositionally biased region" description="Acidic residues" evidence="8">
    <location>
        <begin position="570"/>
        <end position="580"/>
    </location>
</feature>
<feature type="domain" description="Tudor" evidence="9">
    <location>
        <begin position="674"/>
        <end position="734"/>
    </location>
</feature>
<feature type="compositionally biased region" description="Basic and acidic residues" evidence="8">
    <location>
        <begin position="502"/>
        <end position="511"/>
    </location>
</feature>
<dbReference type="InterPro" id="IPR002999">
    <property type="entry name" value="Tudor"/>
</dbReference>
<feature type="compositionally biased region" description="Basic and acidic residues" evidence="8">
    <location>
        <begin position="857"/>
        <end position="866"/>
    </location>
</feature>
<dbReference type="AlphaFoldDB" id="A0A2U1PK16"/>
<feature type="compositionally biased region" description="Basic and acidic residues" evidence="8">
    <location>
        <begin position="900"/>
        <end position="913"/>
    </location>
</feature>
<keyword evidence="7" id="KW-0131">Cell cycle</keyword>
<dbReference type="SUPFAM" id="SSF48371">
    <property type="entry name" value="ARM repeat"/>
    <property type="match status" value="1"/>
</dbReference>
<keyword evidence="11" id="KW-1185">Reference proteome</keyword>
<evidence type="ECO:0000256" key="7">
    <source>
        <dbReference type="ARBA" id="ARBA00023306"/>
    </source>
</evidence>
<feature type="compositionally biased region" description="Basic residues" evidence="8">
    <location>
        <begin position="396"/>
        <end position="405"/>
    </location>
</feature>
<feature type="compositionally biased region" description="Polar residues" evidence="8">
    <location>
        <begin position="612"/>
        <end position="625"/>
    </location>
</feature>
<feature type="region of interest" description="Disordered" evidence="8">
    <location>
        <begin position="263"/>
        <end position="371"/>
    </location>
</feature>
<dbReference type="PANTHER" id="PTHR12663:SF3">
    <property type="entry name" value="SISTER CHROMATID COHESION PROTEIN PDS5 HOMOLOG C"/>
    <property type="match status" value="1"/>
</dbReference>
<dbReference type="GO" id="GO:0005634">
    <property type="term" value="C:nucleus"/>
    <property type="evidence" value="ECO:0007669"/>
    <property type="project" value="UniProtKB-SubCell"/>
</dbReference>
<dbReference type="GO" id="GO:0006281">
    <property type="term" value="P:DNA repair"/>
    <property type="evidence" value="ECO:0007669"/>
    <property type="project" value="UniProtKB-KW"/>
</dbReference>
<dbReference type="EMBL" id="PKPP01001054">
    <property type="protein sequence ID" value="PWA86106.1"/>
    <property type="molecule type" value="Genomic_DNA"/>
</dbReference>
<feature type="compositionally biased region" description="Polar residues" evidence="8">
    <location>
        <begin position="279"/>
        <end position="294"/>
    </location>
</feature>
<dbReference type="GO" id="GO:0000785">
    <property type="term" value="C:chromatin"/>
    <property type="evidence" value="ECO:0007669"/>
    <property type="project" value="TreeGrafter"/>
</dbReference>
<feature type="compositionally biased region" description="Basic and acidic residues" evidence="8">
    <location>
        <begin position="459"/>
        <end position="477"/>
    </location>
</feature>
<dbReference type="GO" id="GO:0035825">
    <property type="term" value="P:homologous recombination"/>
    <property type="evidence" value="ECO:0007669"/>
    <property type="project" value="UniProtKB-ARBA"/>
</dbReference>
<organism evidence="10 11">
    <name type="scientific">Artemisia annua</name>
    <name type="common">Sweet wormwood</name>
    <dbReference type="NCBI Taxonomy" id="35608"/>
    <lineage>
        <taxon>Eukaryota</taxon>
        <taxon>Viridiplantae</taxon>
        <taxon>Streptophyta</taxon>
        <taxon>Embryophyta</taxon>
        <taxon>Tracheophyta</taxon>
        <taxon>Spermatophyta</taxon>
        <taxon>Magnoliopsida</taxon>
        <taxon>eudicotyledons</taxon>
        <taxon>Gunneridae</taxon>
        <taxon>Pentapetalae</taxon>
        <taxon>asterids</taxon>
        <taxon>campanulids</taxon>
        <taxon>Asterales</taxon>
        <taxon>Asteraceae</taxon>
        <taxon>Asteroideae</taxon>
        <taxon>Anthemideae</taxon>
        <taxon>Artemisiinae</taxon>
        <taxon>Artemisia</taxon>
    </lineage>
</organism>
<accession>A0A2U1PK16</accession>
<name>A0A2U1PK16_ARTAN</name>
<keyword evidence="2" id="KW-0132">Cell division</keyword>
<evidence type="ECO:0000256" key="3">
    <source>
        <dbReference type="ARBA" id="ARBA00022763"/>
    </source>
</evidence>
<protein>
    <submittedName>
        <fullName evidence="10">Armadillo-like helical</fullName>
    </submittedName>
</protein>
<feature type="compositionally biased region" description="Basic residues" evidence="8">
    <location>
        <begin position="887"/>
        <end position="896"/>
    </location>
</feature>
<evidence type="ECO:0000256" key="2">
    <source>
        <dbReference type="ARBA" id="ARBA00022618"/>
    </source>
</evidence>
<keyword evidence="5" id="KW-0234">DNA repair</keyword>
<evidence type="ECO:0000256" key="4">
    <source>
        <dbReference type="ARBA" id="ARBA00022776"/>
    </source>
</evidence>
<feature type="compositionally biased region" description="Basic and acidic residues" evidence="8">
    <location>
        <begin position="336"/>
        <end position="350"/>
    </location>
</feature>
<comment type="caution">
    <text evidence="10">The sequence shown here is derived from an EMBL/GenBank/DDBJ whole genome shotgun (WGS) entry which is preliminary data.</text>
</comment>
<gene>
    <name evidence="10" type="ORF">CTI12_AA145430</name>
</gene>
<comment type="subcellular location">
    <subcellularLocation>
        <location evidence="1">Nucleus</location>
    </subcellularLocation>
</comment>
<feature type="compositionally biased region" description="Basic and acidic residues" evidence="8">
    <location>
        <begin position="300"/>
        <end position="315"/>
    </location>
</feature>
<dbReference type="STRING" id="35608.A0A2U1PK16"/>
<dbReference type="Proteomes" id="UP000245207">
    <property type="component" value="Unassembled WGS sequence"/>
</dbReference>
<feature type="compositionally biased region" description="Basic and acidic residues" evidence="8">
    <location>
        <begin position="920"/>
        <end position="946"/>
    </location>
</feature>
<dbReference type="InterPro" id="IPR039776">
    <property type="entry name" value="Pds5"/>
</dbReference>
<feature type="region of interest" description="Disordered" evidence="8">
    <location>
        <begin position="744"/>
        <end position="953"/>
    </location>
</feature>
<evidence type="ECO:0000256" key="1">
    <source>
        <dbReference type="ARBA" id="ARBA00004123"/>
    </source>
</evidence>
<evidence type="ECO:0000256" key="8">
    <source>
        <dbReference type="SAM" id="MobiDB-lite"/>
    </source>
</evidence>
<evidence type="ECO:0000313" key="10">
    <source>
        <dbReference type="EMBL" id="PWA86106.1"/>
    </source>
</evidence>
<dbReference type="InterPro" id="IPR016024">
    <property type="entry name" value="ARM-type_fold"/>
</dbReference>
<evidence type="ECO:0000313" key="11">
    <source>
        <dbReference type="Proteomes" id="UP000245207"/>
    </source>
</evidence>
<reference evidence="10 11" key="1">
    <citation type="journal article" date="2018" name="Mol. Plant">
        <title>The genome of Artemisia annua provides insight into the evolution of Asteraceae family and artemisinin biosynthesis.</title>
        <authorList>
            <person name="Shen Q."/>
            <person name="Zhang L."/>
            <person name="Liao Z."/>
            <person name="Wang S."/>
            <person name="Yan T."/>
            <person name="Shi P."/>
            <person name="Liu M."/>
            <person name="Fu X."/>
            <person name="Pan Q."/>
            <person name="Wang Y."/>
            <person name="Lv Z."/>
            <person name="Lu X."/>
            <person name="Zhang F."/>
            <person name="Jiang W."/>
            <person name="Ma Y."/>
            <person name="Chen M."/>
            <person name="Hao X."/>
            <person name="Li L."/>
            <person name="Tang Y."/>
            <person name="Lv G."/>
            <person name="Zhou Y."/>
            <person name="Sun X."/>
            <person name="Brodelius P.E."/>
            <person name="Rose J.K.C."/>
            <person name="Tang K."/>
        </authorList>
    </citation>
    <scope>NUCLEOTIDE SEQUENCE [LARGE SCALE GENOMIC DNA]</scope>
    <source>
        <strain evidence="11">cv. Huhao1</strain>
        <tissue evidence="10">Leaf</tissue>
    </source>
</reference>
<feature type="compositionally biased region" description="Basic and acidic residues" evidence="8">
    <location>
        <begin position="518"/>
        <end position="557"/>
    </location>
</feature>
<keyword evidence="4" id="KW-0498">Mitosis</keyword>
<dbReference type="Pfam" id="PF20168">
    <property type="entry name" value="PDS5"/>
    <property type="match status" value="1"/>
</dbReference>